<evidence type="ECO:0000313" key="2">
    <source>
        <dbReference type="EMBL" id="CAD8087031.1"/>
    </source>
</evidence>
<keyword evidence="1" id="KW-1133">Transmembrane helix</keyword>
<organism evidence="2 3">
    <name type="scientific">Paramecium sonneborni</name>
    <dbReference type="NCBI Taxonomy" id="65129"/>
    <lineage>
        <taxon>Eukaryota</taxon>
        <taxon>Sar</taxon>
        <taxon>Alveolata</taxon>
        <taxon>Ciliophora</taxon>
        <taxon>Intramacronucleata</taxon>
        <taxon>Oligohymenophorea</taxon>
        <taxon>Peniculida</taxon>
        <taxon>Parameciidae</taxon>
        <taxon>Paramecium</taxon>
    </lineage>
</organism>
<keyword evidence="1" id="KW-0472">Membrane</keyword>
<proteinExistence type="predicted"/>
<reference evidence="2" key="1">
    <citation type="submission" date="2021-01" db="EMBL/GenBank/DDBJ databases">
        <authorList>
            <consortium name="Genoscope - CEA"/>
            <person name="William W."/>
        </authorList>
    </citation>
    <scope>NUCLEOTIDE SEQUENCE</scope>
</reference>
<dbReference type="EMBL" id="CAJJDN010000050">
    <property type="protein sequence ID" value="CAD8087031.1"/>
    <property type="molecule type" value="Genomic_DNA"/>
</dbReference>
<comment type="caution">
    <text evidence="2">The sequence shown here is derived from an EMBL/GenBank/DDBJ whole genome shotgun (WGS) entry which is preliminary data.</text>
</comment>
<evidence type="ECO:0000256" key="1">
    <source>
        <dbReference type="SAM" id="Phobius"/>
    </source>
</evidence>
<evidence type="ECO:0008006" key="4">
    <source>
        <dbReference type="Google" id="ProtNLM"/>
    </source>
</evidence>
<feature type="transmembrane region" description="Helical" evidence="1">
    <location>
        <begin position="48"/>
        <end position="67"/>
    </location>
</feature>
<evidence type="ECO:0000313" key="3">
    <source>
        <dbReference type="Proteomes" id="UP000692954"/>
    </source>
</evidence>
<gene>
    <name evidence="2" type="ORF">PSON_ATCC_30995.1.T0500312</name>
</gene>
<sequence length="107" mass="12820">MYISQYNNGATIPSGFVNLRITEQALQYDEMTLFKYFSIINCLNKFDFNYPIFLTVQFILLFLNNTINQHEKKILKYIHSIFKKMFSTQFQQYFQISFGSQLIQKSK</sequence>
<accession>A0A8S1NAE9</accession>
<dbReference type="Proteomes" id="UP000692954">
    <property type="component" value="Unassembled WGS sequence"/>
</dbReference>
<dbReference type="AlphaFoldDB" id="A0A8S1NAE9"/>
<name>A0A8S1NAE9_9CILI</name>
<keyword evidence="3" id="KW-1185">Reference proteome</keyword>
<protein>
    <recommendedName>
        <fullName evidence="4">Transmembrane protein</fullName>
    </recommendedName>
</protein>
<keyword evidence="1" id="KW-0812">Transmembrane</keyword>